<dbReference type="EMBL" id="VSWC01000002">
    <property type="protein sequence ID" value="KAA1117366.1"/>
    <property type="molecule type" value="Genomic_DNA"/>
</dbReference>
<reference evidence="3 4" key="1">
    <citation type="submission" date="2019-05" db="EMBL/GenBank/DDBJ databases">
        <title>Emergence of the Ug99 lineage of the wheat stem rust pathogen through somatic hybridization.</title>
        <authorList>
            <person name="Li F."/>
            <person name="Upadhyaya N.M."/>
            <person name="Sperschneider J."/>
            <person name="Matny O."/>
            <person name="Nguyen-Phuc H."/>
            <person name="Mago R."/>
            <person name="Raley C."/>
            <person name="Miller M.E."/>
            <person name="Silverstein K.A.T."/>
            <person name="Henningsen E."/>
            <person name="Hirsch C.D."/>
            <person name="Visser B."/>
            <person name="Pretorius Z.A."/>
            <person name="Steffenson B.J."/>
            <person name="Schwessinger B."/>
            <person name="Dodds P.N."/>
            <person name="Figueroa M."/>
        </authorList>
    </citation>
    <scope>NUCLEOTIDE SEQUENCE [LARGE SCALE GENOMIC DNA]</scope>
    <source>
        <strain evidence="2">21-0</strain>
        <strain evidence="1 4">Ug99</strain>
    </source>
</reference>
<dbReference type="Proteomes" id="UP000324748">
    <property type="component" value="Unassembled WGS sequence"/>
</dbReference>
<proteinExistence type="predicted"/>
<evidence type="ECO:0000313" key="2">
    <source>
        <dbReference type="EMBL" id="KAA1117366.1"/>
    </source>
</evidence>
<evidence type="ECO:0000313" key="4">
    <source>
        <dbReference type="Proteomes" id="UP000325313"/>
    </source>
</evidence>
<keyword evidence="3" id="KW-1185">Reference proteome</keyword>
<gene>
    <name evidence="2" type="ORF">PGT21_004944</name>
    <name evidence="1" type="ORF">PGTUg99_009480</name>
</gene>
<name>A0A5B0PVZ7_PUCGR</name>
<dbReference type="Proteomes" id="UP000325313">
    <property type="component" value="Unassembled WGS sequence"/>
</dbReference>
<dbReference type="EMBL" id="VDEP01000313">
    <property type="protein sequence ID" value="KAA1105030.1"/>
    <property type="molecule type" value="Genomic_DNA"/>
</dbReference>
<sequence>MRGAFAKTSHDNGLLMGITWTAALRGSISIRFCPIHQIKSYQTWLSPPSSRSDPPKEGGGE</sequence>
<protein>
    <submittedName>
        <fullName evidence="1">Uncharacterized protein</fullName>
    </submittedName>
</protein>
<evidence type="ECO:0000313" key="1">
    <source>
        <dbReference type="EMBL" id="KAA1105030.1"/>
    </source>
</evidence>
<dbReference type="AlphaFoldDB" id="A0A5B0PVZ7"/>
<accession>A0A5B0PVZ7</accession>
<evidence type="ECO:0000313" key="3">
    <source>
        <dbReference type="Proteomes" id="UP000324748"/>
    </source>
</evidence>
<comment type="caution">
    <text evidence="1">The sequence shown here is derived from an EMBL/GenBank/DDBJ whole genome shotgun (WGS) entry which is preliminary data.</text>
</comment>
<organism evidence="1 4">
    <name type="scientific">Puccinia graminis f. sp. tritici</name>
    <dbReference type="NCBI Taxonomy" id="56615"/>
    <lineage>
        <taxon>Eukaryota</taxon>
        <taxon>Fungi</taxon>
        <taxon>Dikarya</taxon>
        <taxon>Basidiomycota</taxon>
        <taxon>Pucciniomycotina</taxon>
        <taxon>Pucciniomycetes</taxon>
        <taxon>Pucciniales</taxon>
        <taxon>Pucciniaceae</taxon>
        <taxon>Puccinia</taxon>
    </lineage>
</organism>